<dbReference type="EMBL" id="JAEUBE010000087">
    <property type="protein sequence ID" value="KAH3670436.1"/>
    <property type="molecule type" value="Genomic_DNA"/>
</dbReference>
<gene>
    <name evidence="1" type="ORF">OGAPHI_000951</name>
</gene>
<name>A0A9P8PEL0_9ASCO</name>
<dbReference type="Proteomes" id="UP000769157">
    <property type="component" value="Unassembled WGS sequence"/>
</dbReference>
<reference evidence="1" key="2">
    <citation type="submission" date="2021-01" db="EMBL/GenBank/DDBJ databases">
        <authorList>
            <person name="Schikora-Tamarit M.A."/>
        </authorList>
    </citation>
    <scope>NUCLEOTIDE SEQUENCE</scope>
    <source>
        <strain evidence="1">CBS6075</strain>
    </source>
</reference>
<protein>
    <submittedName>
        <fullName evidence="1">Uncharacterized protein</fullName>
    </submittedName>
</protein>
<organism evidence="1 2">
    <name type="scientific">Ogataea philodendri</name>
    <dbReference type="NCBI Taxonomy" id="1378263"/>
    <lineage>
        <taxon>Eukaryota</taxon>
        <taxon>Fungi</taxon>
        <taxon>Dikarya</taxon>
        <taxon>Ascomycota</taxon>
        <taxon>Saccharomycotina</taxon>
        <taxon>Pichiomycetes</taxon>
        <taxon>Pichiales</taxon>
        <taxon>Pichiaceae</taxon>
        <taxon>Ogataea</taxon>
    </lineage>
</organism>
<evidence type="ECO:0000313" key="1">
    <source>
        <dbReference type="EMBL" id="KAH3670436.1"/>
    </source>
</evidence>
<reference evidence="1" key="1">
    <citation type="journal article" date="2021" name="Open Biol.">
        <title>Shared evolutionary footprints suggest mitochondrial oxidative damage underlies multiple complex I losses in fungi.</title>
        <authorList>
            <person name="Schikora-Tamarit M.A."/>
            <person name="Marcet-Houben M."/>
            <person name="Nosek J."/>
            <person name="Gabaldon T."/>
        </authorList>
    </citation>
    <scope>NUCLEOTIDE SEQUENCE</scope>
    <source>
        <strain evidence="1">CBS6075</strain>
    </source>
</reference>
<sequence>MNLCNPAVLTVLSGWKTGPFGWYKVNPGLCALAKALRSVGAKACSPVISTSPSEWVSSTSEGITIGSSGGVVDRACRLCLIRWRLEDPTMRLSSESDNSSITEFRRLIGE</sequence>
<dbReference type="RefSeq" id="XP_046063861.1">
    <property type="nucleotide sequence ID" value="XM_046209102.1"/>
</dbReference>
<comment type="caution">
    <text evidence="1">The sequence shown here is derived from an EMBL/GenBank/DDBJ whole genome shotgun (WGS) entry which is preliminary data.</text>
</comment>
<accession>A0A9P8PEL0</accession>
<proteinExistence type="predicted"/>
<dbReference type="AlphaFoldDB" id="A0A9P8PEL0"/>
<keyword evidence="2" id="KW-1185">Reference proteome</keyword>
<dbReference type="GeneID" id="70232919"/>
<evidence type="ECO:0000313" key="2">
    <source>
        <dbReference type="Proteomes" id="UP000769157"/>
    </source>
</evidence>